<organism evidence="1 2">
    <name type="scientific">Sinanodonta woodiana</name>
    <name type="common">Chinese pond mussel</name>
    <name type="synonym">Anodonta woodiana</name>
    <dbReference type="NCBI Taxonomy" id="1069815"/>
    <lineage>
        <taxon>Eukaryota</taxon>
        <taxon>Metazoa</taxon>
        <taxon>Spiralia</taxon>
        <taxon>Lophotrochozoa</taxon>
        <taxon>Mollusca</taxon>
        <taxon>Bivalvia</taxon>
        <taxon>Autobranchia</taxon>
        <taxon>Heteroconchia</taxon>
        <taxon>Palaeoheterodonta</taxon>
        <taxon>Unionida</taxon>
        <taxon>Unionoidea</taxon>
        <taxon>Unionidae</taxon>
        <taxon>Unioninae</taxon>
        <taxon>Sinanodonta</taxon>
    </lineage>
</organism>
<sequence length="131" mass="15081">MSSSPKPKSTTDQVSTIKKFIRILNINFQSIRKKVLNIEVLIKTTNPDIILGTETWLTEEVNTTECFSSSLRYKVHRHDRKNDPHGGVMIALKDDLELLDVQKSKNLELISGRIKLNRNKDLIIASYYRPD</sequence>
<comment type="caution">
    <text evidence="1">The sequence shown here is derived from an EMBL/GenBank/DDBJ whole genome shotgun (WGS) entry which is preliminary data.</text>
</comment>
<evidence type="ECO:0000313" key="1">
    <source>
        <dbReference type="EMBL" id="KAL3872380.1"/>
    </source>
</evidence>
<dbReference type="InterPro" id="IPR036691">
    <property type="entry name" value="Endo/exonu/phosph_ase_sf"/>
</dbReference>
<gene>
    <name evidence="1" type="ORF">ACJMK2_040310</name>
</gene>
<proteinExistence type="predicted"/>
<dbReference type="EMBL" id="JBJQND010000007">
    <property type="protein sequence ID" value="KAL3872380.1"/>
    <property type="molecule type" value="Genomic_DNA"/>
</dbReference>
<evidence type="ECO:0000313" key="2">
    <source>
        <dbReference type="Proteomes" id="UP001634394"/>
    </source>
</evidence>
<keyword evidence="2" id="KW-1185">Reference proteome</keyword>
<dbReference type="Gene3D" id="3.60.10.10">
    <property type="entry name" value="Endonuclease/exonuclease/phosphatase"/>
    <property type="match status" value="1"/>
</dbReference>
<evidence type="ECO:0008006" key="3">
    <source>
        <dbReference type="Google" id="ProtNLM"/>
    </source>
</evidence>
<dbReference type="Proteomes" id="UP001634394">
    <property type="component" value="Unassembled WGS sequence"/>
</dbReference>
<name>A0ABD3WIQ3_SINWO</name>
<reference evidence="1 2" key="1">
    <citation type="submission" date="2024-11" db="EMBL/GenBank/DDBJ databases">
        <title>Chromosome-level genome assembly of the freshwater bivalve Anodonta woodiana.</title>
        <authorList>
            <person name="Chen X."/>
        </authorList>
    </citation>
    <scope>NUCLEOTIDE SEQUENCE [LARGE SCALE GENOMIC DNA]</scope>
    <source>
        <strain evidence="1">MN2024</strain>
        <tissue evidence="1">Gills</tissue>
    </source>
</reference>
<accession>A0ABD3WIQ3</accession>
<protein>
    <recommendedName>
        <fullName evidence="3">RNA-directed DNA polymerase from mobile element jockey-like</fullName>
    </recommendedName>
</protein>
<dbReference type="AlphaFoldDB" id="A0ABD3WIQ3"/>
<dbReference type="SUPFAM" id="SSF56219">
    <property type="entry name" value="DNase I-like"/>
    <property type="match status" value="1"/>
</dbReference>